<dbReference type="EMBL" id="JRHA01000010">
    <property type="protein sequence ID" value="PQK18028.1"/>
    <property type="molecule type" value="Genomic_DNA"/>
</dbReference>
<comment type="caution">
    <text evidence="1">The sequence shown here is derived from an EMBL/GenBank/DDBJ whole genome shotgun (WGS) entry which is preliminary data.</text>
</comment>
<name>A0A2S7YPG3_BEABA</name>
<evidence type="ECO:0000313" key="1">
    <source>
        <dbReference type="EMBL" id="PQK18028.1"/>
    </source>
</evidence>
<gene>
    <name evidence="1" type="ORF">BB8028_0010g00200</name>
</gene>
<protein>
    <submittedName>
        <fullName evidence="1">Uncharacterized protein</fullName>
    </submittedName>
</protein>
<organism evidence="1 2">
    <name type="scientific">Beauveria bassiana</name>
    <name type="common">White muscardine disease fungus</name>
    <name type="synonym">Tritirachium shiotae</name>
    <dbReference type="NCBI Taxonomy" id="176275"/>
    <lineage>
        <taxon>Eukaryota</taxon>
        <taxon>Fungi</taxon>
        <taxon>Dikarya</taxon>
        <taxon>Ascomycota</taxon>
        <taxon>Pezizomycotina</taxon>
        <taxon>Sordariomycetes</taxon>
        <taxon>Hypocreomycetidae</taxon>
        <taxon>Hypocreales</taxon>
        <taxon>Cordycipitaceae</taxon>
        <taxon>Beauveria</taxon>
    </lineage>
</organism>
<sequence length="158" mass="17278">MSNFKIIQLPDDTPGLNIGITGPEDGSSCQTTPSASADRELVEAVRKKYEQDIFNDLPRRPGRTLRAELSLITLKKGNEFVAPSKGRTFLIYRGDTLSNKEFALTIENKISYQQCKTSLLVLVDAGTRIGMPTGAEAGCFPASIRLVTANFTYSDVKS</sequence>
<proteinExistence type="predicted"/>
<reference evidence="1 2" key="1">
    <citation type="submission" date="2016-07" db="EMBL/GenBank/DDBJ databases">
        <title>Comparative genomics of the entomopathogenic fungus Beauveria bassiana.</title>
        <authorList>
            <person name="Valero Jimenez C.A."/>
            <person name="Zwaan B.J."/>
            <person name="Van Kan J.A."/>
            <person name="Takken W."/>
            <person name="Debets A.J."/>
            <person name="Schoustra S.E."/>
            <person name="Koenraadt C.J."/>
        </authorList>
    </citation>
    <scope>NUCLEOTIDE SEQUENCE [LARGE SCALE GENOMIC DNA]</scope>
    <source>
        <strain evidence="1 2">ARSEF 8028</strain>
    </source>
</reference>
<dbReference type="Proteomes" id="UP000237441">
    <property type="component" value="Unassembled WGS sequence"/>
</dbReference>
<dbReference type="AlphaFoldDB" id="A0A2S7YPG3"/>
<evidence type="ECO:0000313" key="2">
    <source>
        <dbReference type="Proteomes" id="UP000237441"/>
    </source>
</evidence>
<accession>A0A2S7YPG3</accession>